<name>A0ACD5CBC6_9SPHI</name>
<keyword evidence="2" id="KW-1185">Reference proteome</keyword>
<organism evidence="1 2">
    <name type="scientific">Sphingobacterium thalpophilum</name>
    <dbReference type="NCBI Taxonomy" id="259"/>
    <lineage>
        <taxon>Bacteria</taxon>
        <taxon>Pseudomonadati</taxon>
        <taxon>Bacteroidota</taxon>
        <taxon>Sphingobacteriia</taxon>
        <taxon>Sphingobacteriales</taxon>
        <taxon>Sphingobacteriaceae</taxon>
        <taxon>Sphingobacterium</taxon>
    </lineage>
</organism>
<evidence type="ECO:0000313" key="1">
    <source>
        <dbReference type="EMBL" id="WZN56805.1"/>
    </source>
</evidence>
<accession>A0ACD5CBC6</accession>
<dbReference type="EMBL" id="CP151087">
    <property type="protein sequence ID" value="WZN56805.1"/>
    <property type="molecule type" value="Genomic_DNA"/>
</dbReference>
<gene>
    <name evidence="1" type="ORF">AACH28_04560</name>
</gene>
<evidence type="ECO:0000313" key="2">
    <source>
        <dbReference type="Proteomes" id="UP001485301"/>
    </source>
</evidence>
<protein>
    <submittedName>
        <fullName evidence="1">Uncharacterized protein</fullName>
    </submittedName>
</protein>
<dbReference type="Proteomes" id="UP001485301">
    <property type="component" value="Chromosome"/>
</dbReference>
<sequence length="1107" mass="124971">MAKSYKVSVFAGTKVVADMAQQVKNATIEASIQVKTIKGGATSATATILPPGPAGANRKMEDVEGWFVNGTSAEPPVSTGTAWEAPAGKKNTNWWDGTTWSLGSSVPLPKGADGNKINLWSELEKPVEKNSFVWHNNNGWFANKQTDQEPSDESEDWVNILHLNKVHGTLGFDKFVDVFYTSIKKDKFLFHGLTNSDGSLSENVNFRSLLNQPVKKGDLVVVTTFGNSTGALLYALFNKNKVFLRGENNTGLSGLKTFYINVEEDGYINVSYHYYTETEAQQPFVEVLIPALDYKRDIEKLLKNSRNLSVKNLTGADFFERKFIYNYYGEGYTNVNSTRCISDLIFVPRDTKLTIYLAVDNISQGVAHFFNRENIEGIDSYHVAKPQKVNQLEVIEYTTWQDSWVIFQCEKEFLNDAFVHRDDVEPIYATPDDLSEVHKLNEDLLHNSTSVVKNLTSIDFKDKNGNLNSYGQFYEMYNTNRRITDRFFVPKGSIIDFQIGTDTWGQRTVHLYDSETAETSYESHGASADNELYRGKVYVAKDSWLVCQTSTNQDLERTFVNISTSEDIFEKSRPYNYDLYVPNYVFGVNSGSGEPREYFTNIYAESIVRKKLSVKLNGGLKASLQTHVRNDVPIETIPTQIEITSSNDKAIEQFIKLDYIRANRKNAQNKPILMLMLGDSITDQDVDFFDKSGGGTISNFVGQFFEMDNKDVGNITFKSLGTKSPSDRTINYKGEDIRVKTKSEGRGAWAAFTYAMLPKLGNLMIDDLVSEHNILTSQALFSLLGLKTKTPFDSESSTINREWENTFENNNEILSTPFGRFKPDIDEHLWKVLKLRWGYKSNYTSYEGNQSAIYNEINEFLFGLNGNIQNPTGGVSLNPDNPFFDIKAAQAYSGAHIWKYPTAFSLQAWLDRYRTMDDLGVRLTGNANQTVVGSDGKSYKIGSKVSNVNEFDVATPTHVVDALGTNDSEGYTYTNQIGVNLLNIIKSHNNTIQIGFSYSRHSGVYSPGEWADYGFMNDRFPTGKFAKDNFFKEYLGDLNLSRRINYIPTFFTQSPLSTKDERYAYDLDDTISGTKKAIAGIDITHFSATAMRSIAYQLQAWIYWTLQ</sequence>
<proteinExistence type="predicted"/>
<reference evidence="1" key="1">
    <citation type="submission" date="2024-04" db="EMBL/GenBank/DDBJ databases">
        <title>Complete genome sequence of Sphingobacterium thalpophiium BAA-1094.</title>
        <authorList>
            <person name="Adaikpoh B.I."/>
        </authorList>
    </citation>
    <scope>NUCLEOTIDE SEQUENCE</scope>
    <source>
        <strain evidence="1">BAA-1094</strain>
    </source>
</reference>